<dbReference type="EMBL" id="BGZK01005411">
    <property type="protein sequence ID" value="GBP13939.1"/>
    <property type="molecule type" value="Genomic_DNA"/>
</dbReference>
<comment type="caution">
    <text evidence="1">The sequence shown here is derived from an EMBL/GenBank/DDBJ whole genome shotgun (WGS) entry which is preliminary data.</text>
</comment>
<reference evidence="1 2" key="1">
    <citation type="journal article" date="2019" name="Commun. Biol.">
        <title>The bagworm genome reveals a unique fibroin gene that provides high tensile strength.</title>
        <authorList>
            <person name="Kono N."/>
            <person name="Nakamura H."/>
            <person name="Ohtoshi R."/>
            <person name="Tomita M."/>
            <person name="Numata K."/>
            <person name="Arakawa K."/>
        </authorList>
    </citation>
    <scope>NUCLEOTIDE SEQUENCE [LARGE SCALE GENOMIC DNA]</scope>
</reference>
<keyword evidence="2" id="KW-1185">Reference proteome</keyword>
<dbReference type="Proteomes" id="UP000299102">
    <property type="component" value="Unassembled WGS sequence"/>
</dbReference>
<dbReference type="AlphaFoldDB" id="A0A4C1THE0"/>
<sequence>MQSSFKNNNTQGTRDPLLNSRCDSLIRSDTRPEVDRPPSCVGVRTSDKRRVAVLIAAASAVHAPRRPLSERPCARAAWKITLARILMTWFDIMKVFAIVSFEMRIFPRFNRILKAMWSDSMARGAVLTSDRLRRFDAHRPFRCTSSPLTQINIKSKSISVRTSIRIYLQNRYIRA</sequence>
<organism evidence="1 2">
    <name type="scientific">Eumeta variegata</name>
    <name type="common">Bagworm moth</name>
    <name type="synonym">Eumeta japonica</name>
    <dbReference type="NCBI Taxonomy" id="151549"/>
    <lineage>
        <taxon>Eukaryota</taxon>
        <taxon>Metazoa</taxon>
        <taxon>Ecdysozoa</taxon>
        <taxon>Arthropoda</taxon>
        <taxon>Hexapoda</taxon>
        <taxon>Insecta</taxon>
        <taxon>Pterygota</taxon>
        <taxon>Neoptera</taxon>
        <taxon>Endopterygota</taxon>
        <taxon>Lepidoptera</taxon>
        <taxon>Glossata</taxon>
        <taxon>Ditrysia</taxon>
        <taxon>Tineoidea</taxon>
        <taxon>Psychidae</taxon>
        <taxon>Oiketicinae</taxon>
        <taxon>Eumeta</taxon>
    </lineage>
</organism>
<gene>
    <name evidence="1" type="ORF">EVAR_91890_1</name>
</gene>
<evidence type="ECO:0000313" key="1">
    <source>
        <dbReference type="EMBL" id="GBP13939.1"/>
    </source>
</evidence>
<name>A0A4C1THE0_EUMVA</name>
<evidence type="ECO:0000313" key="2">
    <source>
        <dbReference type="Proteomes" id="UP000299102"/>
    </source>
</evidence>
<protein>
    <submittedName>
        <fullName evidence="1">Uncharacterized protein</fullName>
    </submittedName>
</protein>
<accession>A0A4C1THE0</accession>
<proteinExistence type="predicted"/>